<feature type="region of interest" description="Disordered" evidence="1">
    <location>
        <begin position="74"/>
        <end position="106"/>
    </location>
</feature>
<dbReference type="AlphaFoldDB" id="A0A699QVU5"/>
<feature type="compositionally biased region" description="Basic and acidic residues" evidence="1">
    <location>
        <begin position="85"/>
        <end position="106"/>
    </location>
</feature>
<feature type="region of interest" description="Disordered" evidence="1">
    <location>
        <begin position="1"/>
        <end position="22"/>
    </location>
</feature>
<accession>A0A699QVU5</accession>
<name>A0A699QVU5_TANCI</name>
<proteinExistence type="predicted"/>
<dbReference type="InterPro" id="IPR012337">
    <property type="entry name" value="RNaseH-like_sf"/>
</dbReference>
<dbReference type="Gene3D" id="3.30.420.10">
    <property type="entry name" value="Ribonuclease H-like superfamily/Ribonuclease H"/>
    <property type="match status" value="1"/>
</dbReference>
<gene>
    <name evidence="2" type="ORF">Tci_849535</name>
</gene>
<dbReference type="InterPro" id="IPR036397">
    <property type="entry name" value="RNaseH_sf"/>
</dbReference>
<protein>
    <submittedName>
        <fullName evidence="2">Ribonuclease H-like domain-containing protein</fullName>
    </submittedName>
</protein>
<comment type="caution">
    <text evidence="2">The sequence shown here is derived from an EMBL/GenBank/DDBJ whole genome shotgun (WGS) entry which is preliminary data.</text>
</comment>
<dbReference type="EMBL" id="BKCJ011061626">
    <property type="protein sequence ID" value="GFC77565.1"/>
    <property type="molecule type" value="Genomic_DNA"/>
</dbReference>
<dbReference type="SUPFAM" id="SSF53098">
    <property type="entry name" value="Ribonuclease H-like"/>
    <property type="match status" value="1"/>
</dbReference>
<evidence type="ECO:0000256" key="1">
    <source>
        <dbReference type="SAM" id="MobiDB-lite"/>
    </source>
</evidence>
<organism evidence="2">
    <name type="scientific">Tanacetum cinerariifolium</name>
    <name type="common">Dalmatian daisy</name>
    <name type="synonym">Chrysanthemum cinerariifolium</name>
    <dbReference type="NCBI Taxonomy" id="118510"/>
    <lineage>
        <taxon>Eukaryota</taxon>
        <taxon>Viridiplantae</taxon>
        <taxon>Streptophyta</taxon>
        <taxon>Embryophyta</taxon>
        <taxon>Tracheophyta</taxon>
        <taxon>Spermatophyta</taxon>
        <taxon>Magnoliopsida</taxon>
        <taxon>eudicotyledons</taxon>
        <taxon>Gunneridae</taxon>
        <taxon>Pentapetalae</taxon>
        <taxon>asterids</taxon>
        <taxon>campanulids</taxon>
        <taxon>Asterales</taxon>
        <taxon>Asteraceae</taxon>
        <taxon>Asteroideae</taxon>
        <taxon>Anthemideae</taxon>
        <taxon>Anthemidinae</taxon>
        <taxon>Tanacetum</taxon>
    </lineage>
</organism>
<reference evidence="2" key="1">
    <citation type="journal article" date="2019" name="Sci. Rep.">
        <title>Draft genome of Tanacetum cinerariifolium, the natural source of mosquito coil.</title>
        <authorList>
            <person name="Yamashiro T."/>
            <person name="Shiraishi A."/>
            <person name="Satake H."/>
            <person name="Nakayama K."/>
        </authorList>
    </citation>
    <scope>NUCLEOTIDE SEQUENCE</scope>
</reference>
<dbReference type="GO" id="GO:0003676">
    <property type="term" value="F:nucleic acid binding"/>
    <property type="evidence" value="ECO:0007669"/>
    <property type="project" value="InterPro"/>
</dbReference>
<sequence length="141" mass="15569">MKRIKREFSVARTSQQNGVAEGKNRTLIEAARTMLADSLNQPIDNAGIKENIDADPQNIDAHVADAAFNVKESEKDVHVFTSGSDKTENKKHDDKAKRDDKGKSPVDLSIRVRDLRAEFEEFSSNTTNRVNAVSAPVNAFG</sequence>
<evidence type="ECO:0000313" key="2">
    <source>
        <dbReference type="EMBL" id="GFC77565.1"/>
    </source>
</evidence>